<evidence type="ECO:0000313" key="3">
    <source>
        <dbReference type="Proteomes" id="UP000252189"/>
    </source>
</evidence>
<evidence type="ECO:0000256" key="1">
    <source>
        <dbReference type="SAM" id="Coils"/>
    </source>
</evidence>
<dbReference type="EMBL" id="QPHM01000001">
    <property type="protein sequence ID" value="RCU47015.1"/>
    <property type="molecule type" value="Genomic_DNA"/>
</dbReference>
<proteinExistence type="predicted"/>
<comment type="caution">
    <text evidence="2">The sequence shown here is derived from an EMBL/GenBank/DDBJ whole genome shotgun (WGS) entry which is preliminary data.</text>
</comment>
<dbReference type="AlphaFoldDB" id="A0A368NBQ0"/>
<dbReference type="RefSeq" id="WP_114448564.1">
    <property type="nucleotide sequence ID" value="NZ_QPHM01000001.1"/>
</dbReference>
<evidence type="ECO:0000313" key="2">
    <source>
        <dbReference type="EMBL" id="RCU47015.1"/>
    </source>
</evidence>
<keyword evidence="3" id="KW-1185">Reference proteome</keyword>
<reference evidence="2 3" key="1">
    <citation type="submission" date="2018-07" db="EMBL/GenBank/DDBJ databases">
        <title>Genome sequences of Haloplanus salinus JCM 18368T.</title>
        <authorList>
            <person name="Kim Y.B."/>
            <person name="Roh S.W."/>
        </authorList>
    </citation>
    <scope>NUCLEOTIDE SEQUENCE [LARGE SCALE GENOMIC DNA]</scope>
    <source>
        <strain evidence="2 3">JCM 18368</strain>
    </source>
</reference>
<protein>
    <submittedName>
        <fullName evidence="2">Uncharacterized protein</fullName>
    </submittedName>
</protein>
<keyword evidence="1" id="KW-0175">Coiled coil</keyword>
<name>A0A368NBQ0_9EURY</name>
<feature type="coiled-coil region" evidence="1">
    <location>
        <begin position="21"/>
        <end position="64"/>
    </location>
</feature>
<accession>A0A368NBQ0</accession>
<sequence>MDYFDYSKDLLESGDALDFDIESFLKESQELEQQRLEEELERIKHQLEQRKEIYNEATQDLESKLEWYVDRLQGMNQRRFSSDKEKEEQLKTKIGDLYSELRQERRSAWRDKQELEKEKRDLLRELEEIEAQDLVGSLLSEGGTPSNF</sequence>
<dbReference type="InterPro" id="IPR058417">
    <property type="entry name" value="DUF8104"/>
</dbReference>
<dbReference type="Pfam" id="PF26406">
    <property type="entry name" value="DUF8104"/>
    <property type="match status" value="1"/>
</dbReference>
<feature type="coiled-coil region" evidence="1">
    <location>
        <begin position="98"/>
        <end position="132"/>
    </location>
</feature>
<dbReference type="OrthoDB" id="351286at2157"/>
<dbReference type="Proteomes" id="UP000252189">
    <property type="component" value="Unassembled WGS sequence"/>
</dbReference>
<organism evidence="2 3">
    <name type="scientific">Haloplanus salinus</name>
    <dbReference type="NCBI Taxonomy" id="1126245"/>
    <lineage>
        <taxon>Archaea</taxon>
        <taxon>Methanobacteriati</taxon>
        <taxon>Methanobacteriota</taxon>
        <taxon>Stenosarchaea group</taxon>
        <taxon>Halobacteria</taxon>
        <taxon>Halobacteriales</taxon>
        <taxon>Haloferacaceae</taxon>
        <taxon>Haloplanus</taxon>
    </lineage>
</organism>
<gene>
    <name evidence="2" type="ORF">DU504_06675</name>
</gene>